<dbReference type="Pfam" id="PF18962">
    <property type="entry name" value="Por_Secre_tail"/>
    <property type="match status" value="1"/>
</dbReference>
<dbReference type="RefSeq" id="WP_163282613.1">
    <property type="nucleotide sequence ID" value="NZ_JAAGVY010000001.1"/>
</dbReference>
<dbReference type="Proteomes" id="UP000486602">
    <property type="component" value="Unassembled WGS sequence"/>
</dbReference>
<dbReference type="AlphaFoldDB" id="A0A7K3WMG0"/>
<gene>
    <name evidence="3" type="ORF">G3O08_00005</name>
</gene>
<evidence type="ECO:0000256" key="1">
    <source>
        <dbReference type="ARBA" id="ARBA00022729"/>
    </source>
</evidence>
<keyword evidence="1" id="KW-0732">Signal</keyword>
<protein>
    <submittedName>
        <fullName evidence="3">T9SS type A sorting domain-containing protein</fullName>
    </submittedName>
</protein>
<dbReference type="EMBL" id="JAAGVY010000001">
    <property type="protein sequence ID" value="NEN21885.1"/>
    <property type="molecule type" value="Genomic_DNA"/>
</dbReference>
<comment type="caution">
    <text evidence="3">The sequence shown here is derived from an EMBL/GenBank/DDBJ whole genome shotgun (WGS) entry which is preliminary data.</text>
</comment>
<reference evidence="3 4" key="1">
    <citation type="submission" date="2020-02" db="EMBL/GenBank/DDBJ databases">
        <title>Out from the shadows clarifying the taxonomy of the family Cryomorphaceae and related taxa by utilizing the GTDB taxonomic framework.</title>
        <authorList>
            <person name="Bowman J.P."/>
        </authorList>
    </citation>
    <scope>NUCLEOTIDE SEQUENCE [LARGE SCALE GENOMIC DNA]</scope>
    <source>
        <strain evidence="3 4">QSSC 1-22</strain>
    </source>
</reference>
<dbReference type="NCBIfam" id="TIGR04183">
    <property type="entry name" value="Por_Secre_tail"/>
    <property type="match status" value="1"/>
</dbReference>
<keyword evidence="4" id="KW-1185">Reference proteome</keyword>
<organism evidence="3 4">
    <name type="scientific">Cryomorpha ignava</name>
    <dbReference type="NCBI Taxonomy" id="101383"/>
    <lineage>
        <taxon>Bacteria</taxon>
        <taxon>Pseudomonadati</taxon>
        <taxon>Bacteroidota</taxon>
        <taxon>Flavobacteriia</taxon>
        <taxon>Flavobacteriales</taxon>
        <taxon>Cryomorphaceae</taxon>
        <taxon>Cryomorpha</taxon>
    </lineage>
</organism>
<name>A0A7K3WMG0_9FLAO</name>
<sequence>MDTSIGYRINNSTGDITSLEVIIDQVNASGAVIQNIYTKTTSVAGVANYTYENLNGYCISSAVWGINPGFGNCSNGYSGYTGYFAYSNGLFSLGNYYKLTVSVSNLCGSSTQYSYLYASVPNGLMVNDENFLDFISEKAKIFPNPFTSTIEIEFEPKPSEQYQIELVDVLGRKIVLLKSAQLEGSTFNRSFDTSNLAKGMYIYNIKSHSDNYTGLIYK</sequence>
<evidence type="ECO:0000259" key="2">
    <source>
        <dbReference type="Pfam" id="PF18962"/>
    </source>
</evidence>
<proteinExistence type="predicted"/>
<accession>A0A7K3WMG0</accession>
<evidence type="ECO:0000313" key="3">
    <source>
        <dbReference type="EMBL" id="NEN21885.1"/>
    </source>
</evidence>
<feature type="domain" description="Secretion system C-terminal sorting" evidence="2">
    <location>
        <begin position="141"/>
        <end position="212"/>
    </location>
</feature>
<evidence type="ECO:0000313" key="4">
    <source>
        <dbReference type="Proteomes" id="UP000486602"/>
    </source>
</evidence>
<dbReference type="InterPro" id="IPR026444">
    <property type="entry name" value="Secre_tail"/>
</dbReference>